<evidence type="ECO:0000256" key="5">
    <source>
        <dbReference type="ARBA" id="ARBA00023136"/>
    </source>
</evidence>
<accession>A0A223KKK4</accession>
<feature type="transmembrane region" description="Helical" evidence="6">
    <location>
        <begin position="86"/>
        <end position="106"/>
    </location>
</feature>
<feature type="transmembrane region" description="Helical" evidence="6">
    <location>
        <begin position="169"/>
        <end position="191"/>
    </location>
</feature>
<reference evidence="7 8" key="1">
    <citation type="submission" date="2016-12" db="EMBL/GenBank/DDBJ databases">
        <title>The whole genome sequencing and assembly of Bacillus cohnii DSM 6307T strain.</title>
        <authorList>
            <person name="Lee Y.-J."/>
            <person name="Yi H."/>
            <person name="Bahn Y.-S."/>
            <person name="Kim J.F."/>
            <person name="Lee D.-W."/>
        </authorList>
    </citation>
    <scope>NUCLEOTIDE SEQUENCE [LARGE SCALE GENOMIC DNA]</scope>
    <source>
        <strain evidence="7 8">DSM 6307</strain>
    </source>
</reference>
<organism evidence="7 8">
    <name type="scientific">Sutcliffiella cohnii</name>
    <dbReference type="NCBI Taxonomy" id="33932"/>
    <lineage>
        <taxon>Bacteria</taxon>
        <taxon>Bacillati</taxon>
        <taxon>Bacillota</taxon>
        <taxon>Bacilli</taxon>
        <taxon>Bacillales</taxon>
        <taxon>Bacillaceae</taxon>
        <taxon>Sutcliffiella</taxon>
    </lineage>
</organism>
<name>A0A223KKK4_9BACI</name>
<dbReference type="PANTHER" id="PTHR30213:SF0">
    <property type="entry name" value="UPF0761 MEMBRANE PROTEIN YIHY"/>
    <property type="match status" value="1"/>
</dbReference>
<dbReference type="STRING" id="1314751.GCA_001591425_04720"/>
<protein>
    <submittedName>
        <fullName evidence="7">Ribonuclease</fullName>
    </submittedName>
</protein>
<dbReference type="AlphaFoldDB" id="A0A223KKK4"/>
<evidence type="ECO:0000256" key="6">
    <source>
        <dbReference type="SAM" id="Phobius"/>
    </source>
</evidence>
<gene>
    <name evidence="7" type="ORF">BC6307_01285</name>
</gene>
<keyword evidence="2" id="KW-1003">Cell membrane</keyword>
<feature type="transmembrane region" description="Helical" evidence="6">
    <location>
        <begin position="28"/>
        <end position="50"/>
    </location>
</feature>
<sequence>MNIFSFAKTILFRLDTDEALGRAAELSYFFILSLFPFLIFLLTLIAYLPISQADVLNVIRQYAPGDTMRIIEVNLGQIMNEQRGGLLSFGLIGAIWAASNGINAIVRSFNRAYDVDEGRPFLIARGMAVLLTFAMVFIIIVALLLPVFGKEIGLFIFSHFGLSQEFLTFWEATRLVVSAIILFFVFIALYFVAPNVKLQLRHVLVGALFTTIGWMAVSYLFGYYVSNFGNYSAMYGGLGGIIVLLIWFYISGLLIIIGGEINALLLKIHHERIIRKS</sequence>
<feature type="transmembrane region" description="Helical" evidence="6">
    <location>
        <begin position="203"/>
        <end position="225"/>
    </location>
</feature>
<keyword evidence="3 6" id="KW-0812">Transmembrane</keyword>
<dbReference type="GO" id="GO:0005886">
    <property type="term" value="C:plasma membrane"/>
    <property type="evidence" value="ECO:0007669"/>
    <property type="project" value="UniProtKB-SubCell"/>
</dbReference>
<evidence type="ECO:0000256" key="1">
    <source>
        <dbReference type="ARBA" id="ARBA00004651"/>
    </source>
</evidence>
<evidence type="ECO:0000313" key="7">
    <source>
        <dbReference type="EMBL" id="AST90011.1"/>
    </source>
</evidence>
<dbReference type="RefSeq" id="WP_066421275.1">
    <property type="nucleotide sequence ID" value="NZ_CP018866.1"/>
</dbReference>
<evidence type="ECO:0000256" key="3">
    <source>
        <dbReference type="ARBA" id="ARBA00022692"/>
    </source>
</evidence>
<feature type="transmembrane region" description="Helical" evidence="6">
    <location>
        <begin position="237"/>
        <end position="266"/>
    </location>
</feature>
<evidence type="ECO:0000313" key="8">
    <source>
        <dbReference type="Proteomes" id="UP000215224"/>
    </source>
</evidence>
<dbReference type="PIRSF" id="PIRSF035875">
    <property type="entry name" value="RNase_BN"/>
    <property type="match status" value="1"/>
</dbReference>
<dbReference type="Proteomes" id="UP000215224">
    <property type="component" value="Chromosome"/>
</dbReference>
<keyword evidence="8" id="KW-1185">Reference proteome</keyword>
<feature type="transmembrane region" description="Helical" evidence="6">
    <location>
        <begin position="127"/>
        <end position="149"/>
    </location>
</feature>
<keyword evidence="4 6" id="KW-1133">Transmembrane helix</keyword>
<comment type="subcellular location">
    <subcellularLocation>
        <location evidence="1">Cell membrane</location>
        <topology evidence="1">Multi-pass membrane protein</topology>
    </subcellularLocation>
</comment>
<dbReference type="InterPro" id="IPR017039">
    <property type="entry name" value="Virul_fac_BrkB"/>
</dbReference>
<dbReference type="EMBL" id="CP018866">
    <property type="protein sequence ID" value="AST90011.1"/>
    <property type="molecule type" value="Genomic_DNA"/>
</dbReference>
<proteinExistence type="predicted"/>
<dbReference type="Pfam" id="PF03631">
    <property type="entry name" value="Virul_fac_BrkB"/>
    <property type="match status" value="1"/>
</dbReference>
<dbReference type="KEGG" id="bcoh:BC6307_01285"/>
<dbReference type="NCBIfam" id="TIGR00765">
    <property type="entry name" value="yihY_not_rbn"/>
    <property type="match status" value="1"/>
</dbReference>
<keyword evidence="5 6" id="KW-0472">Membrane</keyword>
<evidence type="ECO:0000256" key="2">
    <source>
        <dbReference type="ARBA" id="ARBA00022475"/>
    </source>
</evidence>
<evidence type="ECO:0000256" key="4">
    <source>
        <dbReference type="ARBA" id="ARBA00022989"/>
    </source>
</evidence>
<dbReference type="PANTHER" id="PTHR30213">
    <property type="entry name" value="INNER MEMBRANE PROTEIN YHJD"/>
    <property type="match status" value="1"/>
</dbReference>